<accession>A0A058ZJ28</accession>
<protein>
    <submittedName>
        <fullName evidence="1">Uncharacterized protein</fullName>
    </submittedName>
</protein>
<evidence type="ECO:0000313" key="2">
    <source>
        <dbReference type="Proteomes" id="UP000024836"/>
    </source>
</evidence>
<dbReference type="STRING" id="1461693.ATO10_13439"/>
<dbReference type="EMBL" id="AQQY01000010">
    <property type="protein sequence ID" value="KCV81187.1"/>
    <property type="molecule type" value="Genomic_DNA"/>
</dbReference>
<keyword evidence="2" id="KW-1185">Reference proteome</keyword>
<dbReference type="RefSeq" id="WP_155886771.1">
    <property type="nucleotide sequence ID" value="NZ_AQQY01000010.1"/>
</dbReference>
<reference evidence="1 2" key="1">
    <citation type="submission" date="2013-04" db="EMBL/GenBank/DDBJ databases">
        <title>Shimia sp. 22II-S11-Z10 Genome Sequencing.</title>
        <authorList>
            <person name="Lai Q."/>
            <person name="Li G."/>
            <person name="Shao Z."/>
        </authorList>
    </citation>
    <scope>NUCLEOTIDE SEQUENCE [LARGE SCALE GENOMIC DNA]</scope>
    <source>
        <strain evidence="2">22II-S11-Z10</strain>
    </source>
</reference>
<dbReference type="Proteomes" id="UP000024836">
    <property type="component" value="Unassembled WGS sequence"/>
</dbReference>
<gene>
    <name evidence="1" type="ORF">ATO10_13439</name>
</gene>
<name>A0A058ZJ28_9RHOB</name>
<sequence length="240" mass="26767">MKKTDTENEFDLVSPERPSAGNDYISDLRLWARTDNVTFDSPPGVMMYGGPDVAGAPPGTYAGGSYDDELYLPDVGLNVDHEALSETQTAFVNAFDRWTRLTAYPSLNGYGYHPGDGYKTLFTEVNPQTPVRTYSVAAAHIQWLWVWFYIPDGAEAPDFDIRLSLYIDGPGGTVSQQQQEFGNPGFGRFCLRARQTTPKYALRLVVERTVPDTHSGDGFMTFRVGGRLGRFWQPGQDPFI</sequence>
<proteinExistence type="predicted"/>
<comment type="caution">
    <text evidence="1">The sequence shown here is derived from an EMBL/GenBank/DDBJ whole genome shotgun (WGS) entry which is preliminary data.</text>
</comment>
<dbReference type="AlphaFoldDB" id="A0A058ZJ28"/>
<evidence type="ECO:0000313" key="1">
    <source>
        <dbReference type="EMBL" id="KCV81187.1"/>
    </source>
</evidence>
<organism evidence="1 2">
    <name type="scientific">Actibacterium atlanticum</name>
    <dbReference type="NCBI Taxonomy" id="1461693"/>
    <lineage>
        <taxon>Bacteria</taxon>
        <taxon>Pseudomonadati</taxon>
        <taxon>Pseudomonadota</taxon>
        <taxon>Alphaproteobacteria</taxon>
        <taxon>Rhodobacterales</taxon>
        <taxon>Roseobacteraceae</taxon>
        <taxon>Actibacterium</taxon>
    </lineage>
</organism>